<gene>
    <name evidence="7" type="ORF">PUMCH_001123</name>
</gene>
<dbReference type="GO" id="GO:0003713">
    <property type="term" value="F:transcription coactivator activity"/>
    <property type="evidence" value="ECO:0007669"/>
    <property type="project" value="TreeGrafter"/>
</dbReference>
<dbReference type="GO" id="GO:0033309">
    <property type="term" value="C:SBF transcription complex"/>
    <property type="evidence" value="ECO:0007669"/>
    <property type="project" value="TreeGrafter"/>
</dbReference>
<dbReference type="InterPro" id="IPR003163">
    <property type="entry name" value="Tscrpt_reg_HTH_APSES-type"/>
</dbReference>
<keyword evidence="4" id="KW-0175">Coiled coil</keyword>
<dbReference type="InterPro" id="IPR051642">
    <property type="entry name" value="SWI6-like"/>
</dbReference>
<keyword evidence="2 3" id="KW-0040">ANK repeat</keyword>
<keyword evidence="8" id="KW-1185">Reference proteome</keyword>
<dbReference type="GO" id="GO:0003677">
    <property type="term" value="F:DNA binding"/>
    <property type="evidence" value="ECO:0007669"/>
    <property type="project" value="InterPro"/>
</dbReference>
<dbReference type="PROSITE" id="PS50088">
    <property type="entry name" value="ANK_REPEAT"/>
    <property type="match status" value="1"/>
</dbReference>
<keyword evidence="1" id="KW-0677">Repeat</keyword>
<proteinExistence type="predicted"/>
<dbReference type="PANTHER" id="PTHR43828:SF3">
    <property type="entry name" value="CHROMO DOMAIN-CONTAINING PROTEIN"/>
    <property type="match status" value="1"/>
</dbReference>
<dbReference type="AlphaFoldDB" id="A0AAX4H5S5"/>
<evidence type="ECO:0000256" key="4">
    <source>
        <dbReference type="SAM" id="Coils"/>
    </source>
</evidence>
<dbReference type="GO" id="GO:0030907">
    <property type="term" value="C:MBF transcription complex"/>
    <property type="evidence" value="ECO:0007669"/>
    <property type="project" value="TreeGrafter"/>
</dbReference>
<dbReference type="PROSITE" id="PS51299">
    <property type="entry name" value="HTH_APSES"/>
    <property type="match status" value="1"/>
</dbReference>
<dbReference type="InterPro" id="IPR036770">
    <property type="entry name" value="Ankyrin_rpt-contain_sf"/>
</dbReference>
<evidence type="ECO:0000256" key="3">
    <source>
        <dbReference type="PROSITE-ProRule" id="PRU00023"/>
    </source>
</evidence>
<feature type="coiled-coil region" evidence="4">
    <location>
        <begin position="743"/>
        <end position="770"/>
    </location>
</feature>
<dbReference type="Gene3D" id="3.10.260.10">
    <property type="entry name" value="Transcription regulator HTH, APSES-type DNA-binding domain"/>
    <property type="match status" value="1"/>
</dbReference>
<dbReference type="RefSeq" id="XP_062876258.1">
    <property type="nucleotide sequence ID" value="XM_063020188.1"/>
</dbReference>
<feature type="region of interest" description="Disordered" evidence="5">
    <location>
        <begin position="231"/>
        <end position="258"/>
    </location>
</feature>
<dbReference type="SUPFAM" id="SSF48403">
    <property type="entry name" value="Ankyrin repeat"/>
    <property type="match status" value="1"/>
</dbReference>
<dbReference type="Gene3D" id="1.25.40.20">
    <property type="entry name" value="Ankyrin repeat-containing domain"/>
    <property type="match status" value="1"/>
</dbReference>
<dbReference type="SUPFAM" id="SSF54616">
    <property type="entry name" value="DNA-binding domain of Mlu1-box binding protein MBP1"/>
    <property type="match status" value="1"/>
</dbReference>
<evidence type="ECO:0000259" key="6">
    <source>
        <dbReference type="PROSITE" id="PS51299"/>
    </source>
</evidence>
<evidence type="ECO:0000256" key="5">
    <source>
        <dbReference type="SAM" id="MobiDB-lite"/>
    </source>
</evidence>
<dbReference type="EMBL" id="CP138894">
    <property type="protein sequence ID" value="WPK23873.1"/>
    <property type="molecule type" value="Genomic_DNA"/>
</dbReference>
<accession>A0AAX4H5S5</accession>
<evidence type="ECO:0000256" key="1">
    <source>
        <dbReference type="ARBA" id="ARBA00022737"/>
    </source>
</evidence>
<dbReference type="InterPro" id="IPR002110">
    <property type="entry name" value="Ankyrin_rpt"/>
</dbReference>
<dbReference type="GO" id="GO:0045944">
    <property type="term" value="P:positive regulation of transcription by RNA polymerase II"/>
    <property type="evidence" value="ECO:0007669"/>
    <property type="project" value="UniProtKB-ARBA"/>
</dbReference>
<evidence type="ECO:0000256" key="2">
    <source>
        <dbReference type="ARBA" id="ARBA00023043"/>
    </source>
</evidence>
<protein>
    <recommendedName>
        <fullName evidence="6">HTH APSES-type domain-containing protein</fullName>
    </recommendedName>
</protein>
<dbReference type="GO" id="GO:0000981">
    <property type="term" value="F:DNA-binding transcription factor activity, RNA polymerase II-specific"/>
    <property type="evidence" value="ECO:0007669"/>
    <property type="project" value="UniProtKB-ARBA"/>
</dbReference>
<sequence length="807" mass="89786">MLSAGPPHVLSQIYLYYYIVQQRRQFTITNLFFPLTFSLLVQTYYSKLLAAMESPQLASNTTTDSISSQLYGTHIKTPANLAMVFKGATSTVYLALYSEHQFIQLSISLATASAELPLLVLRRVEDSYINISQMLHVLVVLNYFSVEQVRAFINNEVISNPQYLPVQNGLIAPLYTDLSLEKLPEVRGVWVPYDKAVSIAVKFDLYKLLRKLFLVDVHDYDKLPKFDTASASSPRVTAKRSPENAPEESPTKKRKPSLAMLPPVSVKPLTHAMLEAALASNPNSPSLIPPVVPDDNNREIVSKVKAQFSEIFKSDGKGSFLYTLEEISTRFAPIFEKCTAANINSLSVLDIPLDLMGRTALHYAATLASANLVSSFIELKLCSPVRGDNNGESALVASIQVTNSMEKGNFSTMLNDWLWPCLWLFDNKHQSILHHLILVGVNNFKSAKFYLSKILEWVISNADKTKNLFSLCEKVINAKENQDGSTALHWAGNNEMKWFVFLLLELNADPEVPNKLGVKPIDFDCVKQVSAIRSKYKQNLSSSQATKLLLEELDADDDSDEFLLLLVQTGVEFLAKLSPFRSVGVLEEIPESASNDNTKQELNSSASHSSKISNSIQELLASTNQEFEKVINAKKAEINNLNNELRDATILTANNRFVIKKVAEKINSIDSLKLQLANVNEKLQMLNSEGANGDNQISTQEDGKEVEVFDADAPFIIQPIYEKLMNNETVEATPELLESLPSVNTLKAQLAAYEELNSNLEKEAECLLDYSALTSKFKKVVSFCTGVNVEEVDDLLDGLLEAVEGQQ</sequence>
<evidence type="ECO:0000313" key="8">
    <source>
        <dbReference type="Proteomes" id="UP001338582"/>
    </source>
</evidence>
<feature type="domain" description="HTH APSES-type" evidence="6">
    <location>
        <begin position="92"/>
        <end position="224"/>
    </location>
</feature>
<name>A0AAX4H5S5_9ASCO</name>
<dbReference type="InterPro" id="IPR036887">
    <property type="entry name" value="HTH_APSES_sf"/>
</dbReference>
<organism evidence="7 8">
    <name type="scientific">Australozyma saopauloensis</name>
    <dbReference type="NCBI Taxonomy" id="291208"/>
    <lineage>
        <taxon>Eukaryota</taxon>
        <taxon>Fungi</taxon>
        <taxon>Dikarya</taxon>
        <taxon>Ascomycota</taxon>
        <taxon>Saccharomycotina</taxon>
        <taxon>Pichiomycetes</taxon>
        <taxon>Metschnikowiaceae</taxon>
        <taxon>Australozyma</taxon>
    </lineage>
</organism>
<dbReference type="GeneID" id="88172190"/>
<feature type="repeat" description="ANK" evidence="3">
    <location>
        <begin position="483"/>
        <end position="515"/>
    </location>
</feature>
<dbReference type="KEGG" id="asau:88172190"/>
<dbReference type="Proteomes" id="UP001338582">
    <property type="component" value="Chromosome 1"/>
</dbReference>
<feature type="coiled-coil region" evidence="4">
    <location>
        <begin position="624"/>
        <end position="689"/>
    </location>
</feature>
<reference evidence="7 8" key="1">
    <citation type="submission" date="2023-10" db="EMBL/GenBank/DDBJ databases">
        <title>Draft Genome Sequence of Candida saopaulonensis from a very Premature Infant with Sepsis.</title>
        <authorList>
            <person name="Ning Y."/>
            <person name="Dai R."/>
            <person name="Xiao M."/>
            <person name="Xu Y."/>
            <person name="Yan Q."/>
            <person name="Zhang L."/>
        </authorList>
    </citation>
    <scope>NUCLEOTIDE SEQUENCE [LARGE SCALE GENOMIC DNA]</scope>
    <source>
        <strain evidence="7 8">19XY460</strain>
    </source>
</reference>
<dbReference type="PANTHER" id="PTHR43828">
    <property type="entry name" value="ASPARAGINASE"/>
    <property type="match status" value="1"/>
</dbReference>
<evidence type="ECO:0000313" key="7">
    <source>
        <dbReference type="EMBL" id="WPK23873.1"/>
    </source>
</evidence>